<evidence type="ECO:0000256" key="9">
    <source>
        <dbReference type="PIRSR" id="PIRSR602401-1"/>
    </source>
</evidence>
<dbReference type="PANTHER" id="PTHR46300:SF7">
    <property type="entry name" value="P450, PUTATIVE (EUROFUNG)-RELATED"/>
    <property type="match status" value="1"/>
</dbReference>
<comment type="cofactor">
    <cofactor evidence="1 9">
        <name>heme</name>
        <dbReference type="ChEBI" id="CHEBI:30413"/>
    </cofactor>
</comment>
<dbReference type="EMBL" id="CAJMXA010000835">
    <property type="protein sequence ID" value="CAE6444310.1"/>
    <property type="molecule type" value="Genomic_DNA"/>
</dbReference>
<evidence type="ECO:0000256" key="7">
    <source>
        <dbReference type="ARBA" id="ARBA00023004"/>
    </source>
</evidence>
<dbReference type="InterPro" id="IPR001128">
    <property type="entry name" value="Cyt_P450"/>
</dbReference>
<dbReference type="PANTHER" id="PTHR46300">
    <property type="entry name" value="P450, PUTATIVE (EUROFUNG)-RELATED-RELATED"/>
    <property type="match status" value="1"/>
</dbReference>
<feature type="binding site" description="axial binding residue" evidence="9">
    <location>
        <position position="443"/>
    </location>
    <ligand>
        <name>heme</name>
        <dbReference type="ChEBI" id="CHEBI:30413"/>
    </ligand>
    <ligandPart>
        <name>Fe</name>
        <dbReference type="ChEBI" id="CHEBI:18248"/>
    </ligandPart>
</feature>
<evidence type="ECO:0000256" key="11">
    <source>
        <dbReference type="SAM" id="SignalP"/>
    </source>
</evidence>
<evidence type="ECO:0000256" key="1">
    <source>
        <dbReference type="ARBA" id="ARBA00001971"/>
    </source>
</evidence>
<dbReference type="CDD" id="cd11065">
    <property type="entry name" value="CYP64-like"/>
    <property type="match status" value="1"/>
</dbReference>
<keyword evidence="4 9" id="KW-0349">Heme</keyword>
<evidence type="ECO:0000256" key="6">
    <source>
        <dbReference type="ARBA" id="ARBA00023002"/>
    </source>
</evidence>
<name>A0A8H3AZT6_9AGAM</name>
<keyword evidence="5 9" id="KW-0479">Metal-binding</keyword>
<keyword evidence="8 10" id="KW-0503">Monooxygenase</keyword>
<comment type="pathway">
    <text evidence="2">Secondary metabolite biosynthesis.</text>
</comment>
<keyword evidence="11" id="KW-0732">Signal</keyword>
<feature type="signal peptide" evidence="11">
    <location>
        <begin position="1"/>
        <end position="29"/>
    </location>
</feature>
<dbReference type="PROSITE" id="PS00086">
    <property type="entry name" value="CYTOCHROME_P450"/>
    <property type="match status" value="1"/>
</dbReference>
<dbReference type="InterPro" id="IPR050364">
    <property type="entry name" value="Cytochrome_P450_fung"/>
</dbReference>
<dbReference type="Gene3D" id="1.10.630.10">
    <property type="entry name" value="Cytochrome P450"/>
    <property type="match status" value="1"/>
</dbReference>
<evidence type="ECO:0000256" key="3">
    <source>
        <dbReference type="ARBA" id="ARBA00010617"/>
    </source>
</evidence>
<dbReference type="GO" id="GO:0004497">
    <property type="term" value="F:monooxygenase activity"/>
    <property type="evidence" value="ECO:0007669"/>
    <property type="project" value="UniProtKB-KW"/>
</dbReference>
<keyword evidence="6 10" id="KW-0560">Oxidoreductase</keyword>
<evidence type="ECO:0008006" key="14">
    <source>
        <dbReference type="Google" id="ProtNLM"/>
    </source>
</evidence>
<evidence type="ECO:0000256" key="2">
    <source>
        <dbReference type="ARBA" id="ARBA00005179"/>
    </source>
</evidence>
<reference evidence="12" key="1">
    <citation type="submission" date="2021-01" db="EMBL/GenBank/DDBJ databases">
        <authorList>
            <person name="Kaushik A."/>
        </authorList>
    </citation>
    <scope>NUCLEOTIDE SEQUENCE</scope>
    <source>
        <strain evidence="12">AG6-10EEA</strain>
    </source>
</reference>
<dbReference type="PRINTS" id="PR00463">
    <property type="entry name" value="EP450I"/>
</dbReference>
<dbReference type="AlphaFoldDB" id="A0A8H3AZT6"/>
<protein>
    <recommendedName>
        <fullName evidence="14">O-methylsterigmatocystin oxidoreductase</fullName>
    </recommendedName>
</protein>
<accession>A0A8H3AZT6</accession>
<dbReference type="InterPro" id="IPR036396">
    <property type="entry name" value="Cyt_P450_sf"/>
</dbReference>
<evidence type="ECO:0000313" key="12">
    <source>
        <dbReference type="EMBL" id="CAE6444310.1"/>
    </source>
</evidence>
<evidence type="ECO:0000256" key="10">
    <source>
        <dbReference type="RuleBase" id="RU000461"/>
    </source>
</evidence>
<evidence type="ECO:0000256" key="4">
    <source>
        <dbReference type="ARBA" id="ARBA00022617"/>
    </source>
</evidence>
<dbReference type="Pfam" id="PF00067">
    <property type="entry name" value="p450"/>
    <property type="match status" value="1"/>
</dbReference>
<gene>
    <name evidence="12" type="ORF">RDB_LOCUS40479</name>
</gene>
<dbReference type="SUPFAM" id="SSF48264">
    <property type="entry name" value="Cytochrome P450"/>
    <property type="match status" value="1"/>
</dbReference>
<feature type="chain" id="PRO_5034603395" description="O-methylsterigmatocystin oxidoreductase" evidence="11">
    <location>
        <begin position="30"/>
        <end position="515"/>
    </location>
</feature>
<proteinExistence type="inferred from homology"/>
<dbReference type="InterPro" id="IPR017972">
    <property type="entry name" value="Cyt_P450_CS"/>
</dbReference>
<evidence type="ECO:0000256" key="5">
    <source>
        <dbReference type="ARBA" id="ARBA00022723"/>
    </source>
</evidence>
<organism evidence="12 13">
    <name type="scientific">Rhizoctonia solani</name>
    <dbReference type="NCBI Taxonomy" id="456999"/>
    <lineage>
        <taxon>Eukaryota</taxon>
        <taxon>Fungi</taxon>
        <taxon>Dikarya</taxon>
        <taxon>Basidiomycota</taxon>
        <taxon>Agaricomycotina</taxon>
        <taxon>Agaricomycetes</taxon>
        <taxon>Cantharellales</taxon>
        <taxon>Ceratobasidiaceae</taxon>
        <taxon>Rhizoctonia</taxon>
    </lineage>
</organism>
<comment type="caution">
    <text evidence="12">The sequence shown here is derived from an EMBL/GenBank/DDBJ whole genome shotgun (WGS) entry which is preliminary data.</text>
</comment>
<evidence type="ECO:0000313" key="13">
    <source>
        <dbReference type="Proteomes" id="UP000663853"/>
    </source>
</evidence>
<comment type="similarity">
    <text evidence="3 10">Belongs to the cytochrome P450 family.</text>
</comment>
<dbReference type="GO" id="GO:0020037">
    <property type="term" value="F:heme binding"/>
    <property type="evidence" value="ECO:0007669"/>
    <property type="project" value="InterPro"/>
</dbReference>
<dbReference type="InterPro" id="IPR002401">
    <property type="entry name" value="Cyt_P450_E_grp-I"/>
</dbReference>
<dbReference type="GO" id="GO:0005506">
    <property type="term" value="F:iron ion binding"/>
    <property type="evidence" value="ECO:0007669"/>
    <property type="project" value="InterPro"/>
</dbReference>
<sequence>MFYHTSAPYIAFFISSLLLLHRLLRRPKARGPPCPKSYPLIGSVLSIPAAPEQLAFMELGKQLKSDIISLKLFGNDLIILNSARAAVETLDKRSAIYSDRIFPPMMSDPKLMDWSTSVVATRYGDQWRHYRRILNEWLNVRAVTQFHDMQQYQVRLMLRRLLVATSDSQSYERVKNEIFYTMASTMFQLAYGYELQGPRDQFFVQARQTVENGATAGMYSNFLVNIFPALSRLPAWLPGMGWMQTAREYRVQKDRALNDPYEWTRGQVAAGAARPSILGSLLQEHPLTLHMSPEERENNLKEVAFIIYAGGTDTSSNALVSFAAAMVTNPYVQQKAHQEIDSVLGFGVLPDVSDRNRLPYINNLIKELFRWYPALPLALPHASFADDNYRGYEIKKGTTIIGNIWAIAHDELQYEDPEVFNPDRYLDPSTPEAPVFGWGRRKCPGSHFAEASVFLSVTSLLAMFTFSKRKGPGGEEITPKIEPGPNALALSPKAFEFEFKPRSEKHRQIVLDSVN</sequence>
<evidence type="ECO:0000256" key="8">
    <source>
        <dbReference type="ARBA" id="ARBA00023033"/>
    </source>
</evidence>
<keyword evidence="7 9" id="KW-0408">Iron</keyword>
<dbReference type="Proteomes" id="UP000663853">
    <property type="component" value="Unassembled WGS sequence"/>
</dbReference>
<dbReference type="GO" id="GO:0016705">
    <property type="term" value="F:oxidoreductase activity, acting on paired donors, with incorporation or reduction of molecular oxygen"/>
    <property type="evidence" value="ECO:0007669"/>
    <property type="project" value="InterPro"/>
</dbReference>